<dbReference type="OrthoDB" id="721923at2759"/>
<dbReference type="Gramene" id="TraesJAG2B03G01037970.1">
    <property type="protein sequence ID" value="TraesJAG2B03G01037970.1.CDS1"/>
    <property type="gene ID" value="TraesJAG2B03G01037970"/>
</dbReference>
<dbReference type="AlphaFoldDB" id="A0A3B6CDZ4"/>
<dbReference type="OMA" id="ECIRETF"/>
<dbReference type="Proteomes" id="UP000019116">
    <property type="component" value="Chromosome 2B"/>
</dbReference>
<feature type="region of interest" description="Disordered" evidence="1">
    <location>
        <begin position="1"/>
        <end position="24"/>
    </location>
</feature>
<sequence length="182" mass="20237">MSAAGDDKRCGTKRKAAGSGEAAPADVATLRQAIMAHLLTFPEAAALDARQLDEAADRIVRESDPSTATPTGEGMVRYDDKRISSAFNLDSWLELHAAEDLPPNGEFPPGWLDERRRMLDEEMRPEKRGEPNHSRFHLAKMRVDLLTKGYVEFPKPYVDYTPPFPVSERRQSKDIATEVVAG</sequence>
<dbReference type="Gramene" id="TraesCS2B02G514300.1">
    <property type="protein sequence ID" value="TraesCS2B02G514300.1.cds1"/>
    <property type="gene ID" value="TraesCS2B02G514300"/>
</dbReference>
<keyword evidence="3" id="KW-1185">Reference proteome</keyword>
<feature type="region of interest" description="Disordered" evidence="1">
    <location>
        <begin position="161"/>
        <end position="182"/>
    </location>
</feature>
<reference evidence="2" key="2">
    <citation type="submission" date="2018-10" db="UniProtKB">
        <authorList>
            <consortium name="EnsemblPlants"/>
        </authorList>
    </citation>
    <scope>IDENTIFICATION</scope>
</reference>
<accession>A0A3B6CDZ4</accession>
<name>A0A3B6CDZ4_WHEAT</name>
<dbReference type="Gramene" id="TraesCS2B03G1291400.1">
    <property type="protein sequence ID" value="TraesCS2B03G1291400.1.CDS1"/>
    <property type="gene ID" value="TraesCS2B03G1291400"/>
</dbReference>
<reference evidence="2" key="1">
    <citation type="submission" date="2018-08" db="EMBL/GenBank/DDBJ databases">
        <authorList>
            <person name="Rossello M."/>
        </authorList>
    </citation>
    <scope>NUCLEOTIDE SEQUENCE [LARGE SCALE GENOMIC DNA]</scope>
    <source>
        <strain evidence="2">cv. Chinese Spring</strain>
    </source>
</reference>
<feature type="compositionally biased region" description="Basic and acidic residues" evidence="1">
    <location>
        <begin position="167"/>
        <end position="176"/>
    </location>
</feature>
<protein>
    <submittedName>
        <fullName evidence="2">Uncharacterized protein</fullName>
    </submittedName>
</protein>
<organism evidence="2">
    <name type="scientific">Triticum aestivum</name>
    <name type="common">Wheat</name>
    <dbReference type="NCBI Taxonomy" id="4565"/>
    <lineage>
        <taxon>Eukaryota</taxon>
        <taxon>Viridiplantae</taxon>
        <taxon>Streptophyta</taxon>
        <taxon>Embryophyta</taxon>
        <taxon>Tracheophyta</taxon>
        <taxon>Spermatophyta</taxon>
        <taxon>Magnoliopsida</taxon>
        <taxon>Liliopsida</taxon>
        <taxon>Poales</taxon>
        <taxon>Poaceae</taxon>
        <taxon>BOP clade</taxon>
        <taxon>Pooideae</taxon>
        <taxon>Triticodae</taxon>
        <taxon>Triticeae</taxon>
        <taxon>Triticinae</taxon>
        <taxon>Triticum</taxon>
    </lineage>
</organism>
<feature type="compositionally biased region" description="Basic and acidic residues" evidence="1">
    <location>
        <begin position="1"/>
        <end position="10"/>
    </location>
</feature>
<dbReference type="EnsemblPlants" id="TraesCS2B02G514300.1">
    <property type="protein sequence ID" value="TraesCS2B02G514300.1.cds1"/>
    <property type="gene ID" value="TraesCS2B02G514300"/>
</dbReference>
<feature type="region of interest" description="Disordered" evidence="1">
    <location>
        <begin position="58"/>
        <end position="77"/>
    </location>
</feature>
<evidence type="ECO:0000313" key="3">
    <source>
        <dbReference type="Proteomes" id="UP000019116"/>
    </source>
</evidence>
<evidence type="ECO:0000256" key="1">
    <source>
        <dbReference type="SAM" id="MobiDB-lite"/>
    </source>
</evidence>
<proteinExistence type="predicted"/>
<evidence type="ECO:0000313" key="2">
    <source>
        <dbReference type="EnsemblPlants" id="TraesCS2B02G514300.1.cds1"/>
    </source>
</evidence>